<dbReference type="Proteomes" id="UP000653305">
    <property type="component" value="Unassembled WGS sequence"/>
</dbReference>
<name>A0A830CSQ0_9LAMI</name>
<keyword evidence="3" id="KW-1185">Reference proteome</keyword>
<dbReference type="PANTHER" id="PTHR38221:SF1">
    <property type="entry name" value="OVULE PROTEIN"/>
    <property type="match status" value="1"/>
</dbReference>
<comment type="caution">
    <text evidence="2">The sequence shown here is derived from an EMBL/GenBank/DDBJ whole genome shotgun (WGS) entry which is preliminary data.</text>
</comment>
<gene>
    <name evidence="2" type="ORF">PHJA_002059300</name>
</gene>
<feature type="compositionally biased region" description="Polar residues" evidence="1">
    <location>
        <begin position="39"/>
        <end position="51"/>
    </location>
</feature>
<dbReference type="AlphaFoldDB" id="A0A830CSQ0"/>
<dbReference type="OrthoDB" id="903853at2759"/>
<proteinExistence type="predicted"/>
<dbReference type="EMBL" id="BMAC01000558">
    <property type="protein sequence ID" value="GFP99154.1"/>
    <property type="molecule type" value="Genomic_DNA"/>
</dbReference>
<sequence length="390" mass="41935">MEAEMAQDPFVSIAKLCQPTASQEAKFPNFPLARESENFAGSNSEQFSSSPDPMPSEPTGIVMVSPPGSISSARQQAEDDAVFHTPPEHHFPAHFPSVDQNLDDLSSGGAKTVDVGDRCDRSKKARVSEAGMDDEFESNRIRDPGEEFGGETVPALDTEVIVDEIEGNEGVRDEAEVIILDSGDSGEEMAASDLADVSVKTINVGNELSKDSVRKANGINGDHKCESTEGIPVNKGKRPHDSGSLDSVKSKEEIVELKCIAGNGGSEMRHESGVGGSDKIAKDGKRIEKIDEFRYVGGGDSRRRQKEKTDGTAGDLGRRRQLPVSLEGKGKNAVEMVGLKSGLLDFLDVLKVVVGDVNGGCKDVDFLGMAKSRGLTFPRPRWWSAEDDEE</sequence>
<evidence type="ECO:0000256" key="1">
    <source>
        <dbReference type="SAM" id="MobiDB-lite"/>
    </source>
</evidence>
<evidence type="ECO:0000313" key="2">
    <source>
        <dbReference type="EMBL" id="GFP99154.1"/>
    </source>
</evidence>
<organism evidence="2 3">
    <name type="scientific">Phtheirospermum japonicum</name>
    <dbReference type="NCBI Taxonomy" id="374723"/>
    <lineage>
        <taxon>Eukaryota</taxon>
        <taxon>Viridiplantae</taxon>
        <taxon>Streptophyta</taxon>
        <taxon>Embryophyta</taxon>
        <taxon>Tracheophyta</taxon>
        <taxon>Spermatophyta</taxon>
        <taxon>Magnoliopsida</taxon>
        <taxon>eudicotyledons</taxon>
        <taxon>Gunneridae</taxon>
        <taxon>Pentapetalae</taxon>
        <taxon>asterids</taxon>
        <taxon>lamiids</taxon>
        <taxon>Lamiales</taxon>
        <taxon>Orobanchaceae</taxon>
        <taxon>Orobanchaceae incertae sedis</taxon>
        <taxon>Phtheirospermum</taxon>
    </lineage>
</organism>
<evidence type="ECO:0000313" key="3">
    <source>
        <dbReference type="Proteomes" id="UP000653305"/>
    </source>
</evidence>
<reference evidence="2" key="1">
    <citation type="submission" date="2020-07" db="EMBL/GenBank/DDBJ databases">
        <title>Ethylene signaling mediates host invasion by parasitic plants.</title>
        <authorList>
            <person name="Yoshida S."/>
        </authorList>
    </citation>
    <scope>NUCLEOTIDE SEQUENCE</scope>
    <source>
        <strain evidence="2">Okayama</strain>
    </source>
</reference>
<protein>
    <submittedName>
        <fullName evidence="2">Uncharacterized protein</fullName>
    </submittedName>
</protein>
<feature type="region of interest" description="Disordered" evidence="1">
    <location>
        <begin position="29"/>
        <end position="153"/>
    </location>
</feature>
<dbReference type="PANTHER" id="PTHR38221">
    <property type="entry name" value="BNAA04G14260D PROTEIN"/>
    <property type="match status" value="1"/>
</dbReference>
<feature type="region of interest" description="Disordered" evidence="1">
    <location>
        <begin position="296"/>
        <end position="318"/>
    </location>
</feature>
<feature type="compositionally biased region" description="Basic and acidic residues" evidence="1">
    <location>
        <begin position="239"/>
        <end position="248"/>
    </location>
</feature>
<accession>A0A830CSQ0</accession>
<feature type="region of interest" description="Disordered" evidence="1">
    <location>
        <begin position="213"/>
        <end position="248"/>
    </location>
</feature>